<sequence length="42" mass="4905">MSDLRKVIYLVLVIYLGFRGYSLFLADKPESEVMPPISEEER</sequence>
<keyword evidence="1" id="KW-1133">Transmembrane helix</keyword>
<keyword evidence="1" id="KW-0472">Membrane</keyword>
<feature type="transmembrane region" description="Helical" evidence="1">
    <location>
        <begin position="7"/>
        <end position="26"/>
    </location>
</feature>
<protein>
    <submittedName>
        <fullName evidence="2">Uncharacterized protein</fullName>
    </submittedName>
</protein>
<dbReference type="EMBL" id="CACVAY010000063">
    <property type="protein sequence ID" value="CAA6813978.1"/>
    <property type="molecule type" value="Genomic_DNA"/>
</dbReference>
<evidence type="ECO:0000313" key="2">
    <source>
        <dbReference type="EMBL" id="CAA6813978.1"/>
    </source>
</evidence>
<proteinExistence type="predicted"/>
<accession>A0A6S6TGF0</accession>
<organism evidence="2">
    <name type="scientific">uncultured Thiotrichaceae bacterium</name>
    <dbReference type="NCBI Taxonomy" id="298394"/>
    <lineage>
        <taxon>Bacteria</taxon>
        <taxon>Pseudomonadati</taxon>
        <taxon>Pseudomonadota</taxon>
        <taxon>Gammaproteobacteria</taxon>
        <taxon>Thiotrichales</taxon>
        <taxon>Thiotrichaceae</taxon>
        <taxon>environmental samples</taxon>
    </lineage>
</organism>
<dbReference type="AlphaFoldDB" id="A0A6S6TGF0"/>
<evidence type="ECO:0000256" key="1">
    <source>
        <dbReference type="SAM" id="Phobius"/>
    </source>
</evidence>
<name>A0A6S6TGF0_9GAMM</name>
<keyword evidence="1" id="KW-0812">Transmembrane</keyword>
<reference evidence="2" key="1">
    <citation type="submission" date="2020-01" db="EMBL/GenBank/DDBJ databases">
        <authorList>
            <person name="Meier V. D."/>
            <person name="Meier V D."/>
        </authorList>
    </citation>
    <scope>NUCLEOTIDE SEQUENCE</scope>
    <source>
        <strain evidence="2">HLG_WM_MAG_07</strain>
    </source>
</reference>
<gene>
    <name evidence="2" type="ORF">HELGO_WM15154</name>
</gene>